<dbReference type="AlphaFoldDB" id="A0A059AHC1"/>
<dbReference type="EMBL" id="KK198762">
    <property type="protein sequence ID" value="KCW53154.1"/>
    <property type="molecule type" value="Genomic_DNA"/>
</dbReference>
<name>A0A059AHC1_EUCGR</name>
<evidence type="ECO:0000313" key="2">
    <source>
        <dbReference type="EMBL" id="KCW53154.1"/>
    </source>
</evidence>
<gene>
    <name evidence="2" type="ORF">EUGRSUZ_J02436</name>
</gene>
<feature type="region of interest" description="Disordered" evidence="1">
    <location>
        <begin position="58"/>
        <end position="109"/>
    </location>
</feature>
<evidence type="ECO:0000256" key="1">
    <source>
        <dbReference type="SAM" id="MobiDB-lite"/>
    </source>
</evidence>
<dbReference type="Gramene" id="KCW53154">
    <property type="protein sequence ID" value="KCW53154"/>
    <property type="gene ID" value="EUGRSUZ_J02436"/>
</dbReference>
<accession>A0A059AHC1</accession>
<protein>
    <submittedName>
        <fullName evidence="2">Uncharacterized protein</fullName>
    </submittedName>
</protein>
<feature type="compositionally biased region" description="Basic and acidic residues" evidence="1">
    <location>
        <begin position="78"/>
        <end position="97"/>
    </location>
</feature>
<organism evidence="2">
    <name type="scientific">Eucalyptus grandis</name>
    <name type="common">Flooded gum</name>
    <dbReference type="NCBI Taxonomy" id="71139"/>
    <lineage>
        <taxon>Eukaryota</taxon>
        <taxon>Viridiplantae</taxon>
        <taxon>Streptophyta</taxon>
        <taxon>Embryophyta</taxon>
        <taxon>Tracheophyta</taxon>
        <taxon>Spermatophyta</taxon>
        <taxon>Magnoliopsida</taxon>
        <taxon>eudicotyledons</taxon>
        <taxon>Gunneridae</taxon>
        <taxon>Pentapetalae</taxon>
        <taxon>rosids</taxon>
        <taxon>malvids</taxon>
        <taxon>Myrtales</taxon>
        <taxon>Myrtaceae</taxon>
        <taxon>Myrtoideae</taxon>
        <taxon>Eucalypteae</taxon>
        <taxon>Eucalyptus</taxon>
    </lineage>
</organism>
<proteinExistence type="predicted"/>
<sequence length="187" mass="21119">MPRLHSHNMAEGSDSSLDPNLVELRRSLRSLISLEHLELPEIRPLPAFLHRIEDLVDDGGSDDGVSPDREEDNQVSSENKEGRLDNDSGSNEERRAGETTGPSTVISHGTDGLERCVQSVIVRWLGEQQHVNLDSLETIFGNFNSKDVLMNDPSFTALLTQQMNNVRSDLSRMLKTNPELRWEFYHL</sequence>
<dbReference type="InParanoid" id="A0A059AHC1"/>
<reference evidence="2" key="1">
    <citation type="submission" date="2013-07" db="EMBL/GenBank/DDBJ databases">
        <title>The genome of Eucalyptus grandis.</title>
        <authorList>
            <person name="Schmutz J."/>
            <person name="Hayes R."/>
            <person name="Myburg A."/>
            <person name="Tuskan G."/>
            <person name="Grattapaglia D."/>
            <person name="Rokhsar D.S."/>
        </authorList>
    </citation>
    <scope>NUCLEOTIDE SEQUENCE</scope>
    <source>
        <tissue evidence="2">Leaf extractions</tissue>
    </source>
</reference>